<protein>
    <recommendedName>
        <fullName evidence="5">Carboxypeptidase regulatory-like domain-containing protein</fullName>
    </recommendedName>
</protein>
<proteinExistence type="predicted"/>
<dbReference type="EMBL" id="CP036269">
    <property type="protein sequence ID" value="QDT45535.1"/>
    <property type="molecule type" value="Genomic_DNA"/>
</dbReference>
<dbReference type="RefSeq" id="WP_145222276.1">
    <property type="nucleotide sequence ID" value="NZ_CP036269.1"/>
</dbReference>
<evidence type="ECO:0000313" key="3">
    <source>
        <dbReference type="EMBL" id="QDT45535.1"/>
    </source>
</evidence>
<sequence precursor="true">MNRSTTHIFFCAIAFFLFSVLAGCGKNADGPKLITVSGKITLNGEPLPEGDIIFRPADGQGHAYAGKIQAGTYSIETEVGKKKVEIKSMRDVPGKTTEDNPGEVVNVREQIVPTKYNSESTLEIAINEGGADSADFTLEGDPPQPQK</sequence>
<feature type="region of interest" description="Disordered" evidence="1">
    <location>
        <begin position="128"/>
        <end position="147"/>
    </location>
</feature>
<accession>A0A517RNX2</accession>
<evidence type="ECO:0000256" key="2">
    <source>
        <dbReference type="SAM" id="SignalP"/>
    </source>
</evidence>
<dbReference type="Proteomes" id="UP000317171">
    <property type="component" value="Chromosome"/>
</dbReference>
<gene>
    <name evidence="3" type="ORF">Pan241w_56600</name>
</gene>
<name>A0A517RNX2_9PLAN</name>
<dbReference type="KEGG" id="gaz:Pan241w_56600"/>
<reference evidence="3 4" key="1">
    <citation type="submission" date="2019-02" db="EMBL/GenBank/DDBJ databases">
        <title>Deep-cultivation of Planctomycetes and their phenomic and genomic characterization uncovers novel biology.</title>
        <authorList>
            <person name="Wiegand S."/>
            <person name="Jogler M."/>
            <person name="Boedeker C."/>
            <person name="Pinto D."/>
            <person name="Vollmers J."/>
            <person name="Rivas-Marin E."/>
            <person name="Kohn T."/>
            <person name="Peeters S.H."/>
            <person name="Heuer A."/>
            <person name="Rast P."/>
            <person name="Oberbeckmann S."/>
            <person name="Bunk B."/>
            <person name="Jeske O."/>
            <person name="Meyerdierks A."/>
            <person name="Storesund J.E."/>
            <person name="Kallscheuer N."/>
            <person name="Luecker S."/>
            <person name="Lage O.M."/>
            <person name="Pohl T."/>
            <person name="Merkel B.J."/>
            <person name="Hornburger P."/>
            <person name="Mueller R.-W."/>
            <person name="Bruemmer F."/>
            <person name="Labrenz M."/>
            <person name="Spormann A.M."/>
            <person name="Op den Camp H."/>
            <person name="Overmann J."/>
            <person name="Amann R."/>
            <person name="Jetten M.S.M."/>
            <person name="Mascher T."/>
            <person name="Medema M.H."/>
            <person name="Devos D.P."/>
            <person name="Kaster A.-K."/>
            <person name="Ovreas L."/>
            <person name="Rohde M."/>
            <person name="Galperin M.Y."/>
            <person name="Jogler C."/>
        </authorList>
    </citation>
    <scope>NUCLEOTIDE SEQUENCE [LARGE SCALE GENOMIC DNA]</scope>
    <source>
        <strain evidence="3 4">Pan241w</strain>
    </source>
</reference>
<feature type="chain" id="PRO_5021934478" description="Carboxypeptidase regulatory-like domain-containing protein" evidence="2">
    <location>
        <begin position="23"/>
        <end position="147"/>
    </location>
</feature>
<dbReference type="AlphaFoldDB" id="A0A517RNX2"/>
<evidence type="ECO:0000313" key="4">
    <source>
        <dbReference type="Proteomes" id="UP000317171"/>
    </source>
</evidence>
<keyword evidence="2" id="KW-0732">Signal</keyword>
<evidence type="ECO:0008006" key="5">
    <source>
        <dbReference type="Google" id="ProtNLM"/>
    </source>
</evidence>
<feature type="signal peptide" evidence="2">
    <location>
        <begin position="1"/>
        <end position="22"/>
    </location>
</feature>
<dbReference type="OrthoDB" id="291697at2"/>
<organism evidence="3 4">
    <name type="scientific">Gimesia alba</name>
    <dbReference type="NCBI Taxonomy" id="2527973"/>
    <lineage>
        <taxon>Bacteria</taxon>
        <taxon>Pseudomonadati</taxon>
        <taxon>Planctomycetota</taxon>
        <taxon>Planctomycetia</taxon>
        <taxon>Planctomycetales</taxon>
        <taxon>Planctomycetaceae</taxon>
        <taxon>Gimesia</taxon>
    </lineage>
</organism>
<dbReference type="PROSITE" id="PS51257">
    <property type="entry name" value="PROKAR_LIPOPROTEIN"/>
    <property type="match status" value="1"/>
</dbReference>
<keyword evidence="4" id="KW-1185">Reference proteome</keyword>
<evidence type="ECO:0000256" key="1">
    <source>
        <dbReference type="SAM" id="MobiDB-lite"/>
    </source>
</evidence>